<name>A0A835H471_9MAGN</name>
<evidence type="ECO:0000313" key="2">
    <source>
        <dbReference type="EMBL" id="KAF9593150.1"/>
    </source>
</evidence>
<protein>
    <submittedName>
        <fullName evidence="2">Uncharacterized protein</fullName>
    </submittedName>
</protein>
<evidence type="ECO:0000313" key="3">
    <source>
        <dbReference type="Proteomes" id="UP000631114"/>
    </source>
</evidence>
<dbReference type="AlphaFoldDB" id="A0A835H471"/>
<sequence>MCFLFLVVRLDEMEFEYVPNNGAVKNGRVTEVTGHYIGVKENGKSNDVIETPYVRMTFGSSDEAKQYYESKTNEEGEHWIVKWNQQMCEGVSTKWACVASQTPASYKVLLDGLRELGKKISEIIPDKVVEKDVSSESSAPCDSGDDRSSLQPILDPNVSQTKGRNKDDGARGNMLTLRMEWIQSPRILNNSLKREKNKGAYSLEEQSLSFFALLLEGIRFKNRLDHFTIDMTPPSLCSFTTLNRSCMISYRLPLFAAPPIFQKVPTVDENILSQNHHFPGLRWSYLGYIGSGISQLTLRDEVDSITKDIKCNSSSRRKTKMLIISRMFDFWLNYHPSIRSGYWLKEALICKPDLKLLLAQPSSSDLNNHSPPSVLPTFDGIGKGVPSPRKWRGSASTLTNMGHLSSVISSPKAHSGQSSSDLNNRSTSAVLPTRGHWRIYSHSPLQPRVLKDKGKSIVRDLAPTPMYTTVTYLVWSSSPGTPLEKTKFYAKKMLWNLAVVILNRVIVDNHTFTNLRSRLKDVRKRWTFNEPAMKKE</sequence>
<reference evidence="2 3" key="1">
    <citation type="submission" date="2020-10" db="EMBL/GenBank/DDBJ databases">
        <title>The Coptis chinensis genome and diversification of protoberbering-type alkaloids.</title>
        <authorList>
            <person name="Wang B."/>
            <person name="Shu S."/>
            <person name="Song C."/>
            <person name="Liu Y."/>
        </authorList>
    </citation>
    <scope>NUCLEOTIDE SEQUENCE [LARGE SCALE GENOMIC DNA]</scope>
    <source>
        <strain evidence="2">HL-2020</strain>
        <tissue evidence="2">Leaf</tissue>
    </source>
</reference>
<accession>A0A835H471</accession>
<comment type="caution">
    <text evidence="2">The sequence shown here is derived from an EMBL/GenBank/DDBJ whole genome shotgun (WGS) entry which is preliminary data.</text>
</comment>
<evidence type="ECO:0000256" key="1">
    <source>
        <dbReference type="SAM" id="MobiDB-lite"/>
    </source>
</evidence>
<feature type="region of interest" description="Disordered" evidence="1">
    <location>
        <begin position="408"/>
        <end position="427"/>
    </location>
</feature>
<feature type="region of interest" description="Disordered" evidence="1">
    <location>
        <begin position="134"/>
        <end position="170"/>
    </location>
</feature>
<feature type="compositionally biased region" description="Polar residues" evidence="1">
    <location>
        <begin position="415"/>
        <end position="427"/>
    </location>
</feature>
<gene>
    <name evidence="2" type="ORF">IFM89_020446</name>
</gene>
<dbReference type="Proteomes" id="UP000631114">
    <property type="component" value="Unassembled WGS sequence"/>
</dbReference>
<organism evidence="2 3">
    <name type="scientific">Coptis chinensis</name>
    <dbReference type="NCBI Taxonomy" id="261450"/>
    <lineage>
        <taxon>Eukaryota</taxon>
        <taxon>Viridiplantae</taxon>
        <taxon>Streptophyta</taxon>
        <taxon>Embryophyta</taxon>
        <taxon>Tracheophyta</taxon>
        <taxon>Spermatophyta</taxon>
        <taxon>Magnoliopsida</taxon>
        <taxon>Ranunculales</taxon>
        <taxon>Ranunculaceae</taxon>
        <taxon>Coptidoideae</taxon>
        <taxon>Coptis</taxon>
    </lineage>
</organism>
<dbReference type="EMBL" id="JADFTS010000008">
    <property type="protein sequence ID" value="KAF9593150.1"/>
    <property type="molecule type" value="Genomic_DNA"/>
</dbReference>
<proteinExistence type="predicted"/>
<keyword evidence="3" id="KW-1185">Reference proteome</keyword>